<comment type="caution">
    <text evidence="1">The sequence shown here is derived from an EMBL/GenBank/DDBJ whole genome shotgun (WGS) entry which is preliminary data.</text>
</comment>
<dbReference type="AlphaFoldDB" id="L0PFK2"/>
<gene>
    <name evidence="1" type="ORF">PNEJI1_000971</name>
</gene>
<protein>
    <submittedName>
        <fullName evidence="1">Uncharacterized protein</fullName>
    </submittedName>
</protein>
<sequence>MTNRYDKPFAIRDICEIATNSALRLPPFICIACSGGTKTPSSKNRLILCIVKREDADGDRRMIGSRPQKVNNHINKFHCIRFCLFSIGDACLLRILEIKCSYASFRTAEKS</sequence>
<evidence type="ECO:0000313" key="2">
    <source>
        <dbReference type="Proteomes" id="UP000010422"/>
    </source>
</evidence>
<dbReference type="VEuPathDB" id="FungiDB:PNEJI1_000971"/>
<proteinExistence type="predicted"/>
<accession>L0PFK2</accession>
<reference evidence="1 2" key="1">
    <citation type="journal article" date="2012" name="MBio">
        <title>De novo assembly of the Pneumocystis jirovecii genome from a single bronchoalveolar lavage fluid specimen from a patient.</title>
        <authorList>
            <person name="Cisse O.H."/>
            <person name="Pagni M."/>
            <person name="Hauser P.M."/>
        </authorList>
    </citation>
    <scope>NUCLEOTIDE SEQUENCE [LARGE SCALE GENOMIC DNA]</scope>
    <source>
        <strain evidence="1 2">SE8</strain>
    </source>
</reference>
<dbReference type="Proteomes" id="UP000010422">
    <property type="component" value="Unassembled WGS sequence"/>
</dbReference>
<dbReference type="EMBL" id="CAKM01000280">
    <property type="protein sequence ID" value="CCJ31181.1"/>
    <property type="molecule type" value="Genomic_DNA"/>
</dbReference>
<dbReference type="InParanoid" id="L0PFK2"/>
<name>L0PFK2_PNEJI</name>
<organism evidence="2">
    <name type="scientific">Pneumocystis jirovecii</name>
    <name type="common">Human pneumocystis pneumonia agent</name>
    <dbReference type="NCBI Taxonomy" id="42068"/>
    <lineage>
        <taxon>Eukaryota</taxon>
        <taxon>Fungi</taxon>
        <taxon>Dikarya</taxon>
        <taxon>Ascomycota</taxon>
        <taxon>Taphrinomycotina</taxon>
        <taxon>Pneumocystomycetes</taxon>
        <taxon>Pneumocystaceae</taxon>
        <taxon>Pneumocystis</taxon>
    </lineage>
</organism>
<evidence type="ECO:0000313" key="1">
    <source>
        <dbReference type="EMBL" id="CCJ31181.1"/>
    </source>
</evidence>